<feature type="transmembrane region" description="Helical" evidence="9">
    <location>
        <begin position="92"/>
        <end position="115"/>
    </location>
</feature>
<evidence type="ECO:0000256" key="1">
    <source>
        <dbReference type="ARBA" id="ARBA00004429"/>
    </source>
</evidence>
<dbReference type="GO" id="GO:0005886">
    <property type="term" value="C:plasma membrane"/>
    <property type="evidence" value="ECO:0007669"/>
    <property type="project" value="UniProtKB-SubCell"/>
</dbReference>
<protein>
    <recommendedName>
        <fullName evidence="9">TRAP transporter small permease protein</fullName>
    </recommendedName>
</protein>
<organism evidence="11 12">
    <name type="scientific">Agrobacterium rubi TR3 = NBRC 13261</name>
    <dbReference type="NCBI Taxonomy" id="1368415"/>
    <lineage>
        <taxon>Bacteria</taxon>
        <taxon>Pseudomonadati</taxon>
        <taxon>Pseudomonadota</taxon>
        <taxon>Alphaproteobacteria</taxon>
        <taxon>Hyphomicrobiales</taxon>
        <taxon>Rhizobiaceae</taxon>
        <taxon>Rhizobium/Agrobacterium group</taxon>
        <taxon>Agrobacterium</taxon>
    </lineage>
</organism>
<evidence type="ECO:0000256" key="4">
    <source>
        <dbReference type="ARBA" id="ARBA00022519"/>
    </source>
</evidence>
<keyword evidence="3" id="KW-1003">Cell membrane</keyword>
<dbReference type="GO" id="GO:0015740">
    <property type="term" value="P:C4-dicarboxylate transport"/>
    <property type="evidence" value="ECO:0007669"/>
    <property type="project" value="TreeGrafter"/>
</dbReference>
<name>A0A081D1L8_9HYPH</name>
<dbReference type="eggNOG" id="COG3090">
    <property type="taxonomic scope" value="Bacteria"/>
</dbReference>
<feature type="transmembrane region" description="Helical" evidence="9">
    <location>
        <begin position="135"/>
        <end position="156"/>
    </location>
</feature>
<keyword evidence="5 9" id="KW-0812">Transmembrane</keyword>
<evidence type="ECO:0000313" key="11">
    <source>
        <dbReference type="EMBL" id="GAK72814.1"/>
    </source>
</evidence>
<dbReference type="EMBL" id="BBJU01000028">
    <property type="protein sequence ID" value="GAK72814.1"/>
    <property type="molecule type" value="Genomic_DNA"/>
</dbReference>
<feature type="transmembrane region" description="Helical" evidence="9">
    <location>
        <begin position="59"/>
        <end position="80"/>
    </location>
</feature>
<evidence type="ECO:0000259" key="10">
    <source>
        <dbReference type="Pfam" id="PF04290"/>
    </source>
</evidence>
<comment type="similarity">
    <text evidence="8 9">Belongs to the TRAP transporter small permease family.</text>
</comment>
<comment type="function">
    <text evidence="9">Part of the tripartite ATP-independent periplasmic (TRAP) transport system.</text>
</comment>
<accession>A0A081D1L8</accession>
<evidence type="ECO:0000256" key="8">
    <source>
        <dbReference type="ARBA" id="ARBA00038436"/>
    </source>
</evidence>
<dbReference type="Proteomes" id="UP000028701">
    <property type="component" value="Unassembled WGS sequence"/>
</dbReference>
<comment type="subcellular location">
    <subcellularLocation>
        <location evidence="1 9">Cell inner membrane</location>
        <topology evidence="1 9">Multi-pass membrane protein</topology>
    </subcellularLocation>
</comment>
<dbReference type="AlphaFoldDB" id="A0A081D1L8"/>
<dbReference type="InterPro" id="IPR007387">
    <property type="entry name" value="TRAP_DctQ"/>
</dbReference>
<evidence type="ECO:0000256" key="5">
    <source>
        <dbReference type="ARBA" id="ARBA00022692"/>
    </source>
</evidence>
<dbReference type="InterPro" id="IPR055348">
    <property type="entry name" value="DctQ"/>
</dbReference>
<dbReference type="PANTHER" id="PTHR35011">
    <property type="entry name" value="2,3-DIKETO-L-GULONATE TRAP TRANSPORTER SMALL PERMEASE PROTEIN YIAM"/>
    <property type="match status" value="1"/>
</dbReference>
<proteinExistence type="inferred from homology"/>
<evidence type="ECO:0000256" key="9">
    <source>
        <dbReference type="RuleBase" id="RU369079"/>
    </source>
</evidence>
<keyword evidence="7 9" id="KW-0472">Membrane</keyword>
<keyword evidence="6 9" id="KW-1133">Transmembrane helix</keyword>
<evidence type="ECO:0000256" key="7">
    <source>
        <dbReference type="ARBA" id="ARBA00023136"/>
    </source>
</evidence>
<keyword evidence="4 9" id="KW-0997">Cell inner membrane</keyword>
<dbReference type="RefSeq" id="WP_045232250.1">
    <property type="nucleotide sequence ID" value="NZ_BBJU01000028.1"/>
</dbReference>
<evidence type="ECO:0000256" key="6">
    <source>
        <dbReference type="ARBA" id="ARBA00022989"/>
    </source>
</evidence>
<comment type="caution">
    <text evidence="11">The sequence shown here is derived from an EMBL/GenBank/DDBJ whole genome shotgun (WGS) entry which is preliminary data.</text>
</comment>
<sequence>MQILLKGVDQVSRAILLLSRFVVIASGIALTVVMTANVLARYTLESGGFSFSQELPMLIFPWFIIAGIVLAAHAGGHMAVEWLYDKLDGTARLAAFVVSNVISVVAFLALAYQAVVVAEIAGSEHSPVLQLPNSIGYYALAIGAVLVSFVTVAATLRVLRLGWDYRVEIKAEEIPL</sequence>
<dbReference type="PANTHER" id="PTHR35011:SF11">
    <property type="entry name" value="TRAP TRANSPORTER SMALL PERMEASE PROTEIN"/>
    <property type="match status" value="1"/>
</dbReference>
<feature type="domain" description="Tripartite ATP-independent periplasmic transporters DctQ component" evidence="10">
    <location>
        <begin position="30"/>
        <end position="160"/>
    </location>
</feature>
<evidence type="ECO:0000256" key="3">
    <source>
        <dbReference type="ARBA" id="ARBA00022475"/>
    </source>
</evidence>
<dbReference type="Pfam" id="PF04290">
    <property type="entry name" value="DctQ"/>
    <property type="match status" value="1"/>
</dbReference>
<reference evidence="11 12" key="1">
    <citation type="submission" date="2014-08" db="EMBL/GenBank/DDBJ databases">
        <title>Whole genome shotgun sequence of Rhizobium rubi NBRC 13261.</title>
        <authorList>
            <person name="Katano-Makiyama Y."/>
            <person name="Hosoyama A."/>
            <person name="Hashimoto M."/>
            <person name="Hosoyama Y."/>
            <person name="Noguchi M."/>
            <person name="Tsuchikane K."/>
            <person name="Uohara A."/>
            <person name="Ohji S."/>
            <person name="Ichikawa N."/>
            <person name="Kimura A."/>
            <person name="Yamazoe A."/>
            <person name="Fujita N."/>
        </authorList>
    </citation>
    <scope>NUCLEOTIDE SEQUENCE [LARGE SCALE GENOMIC DNA]</scope>
    <source>
        <strain evidence="11 12">NBRC 13261</strain>
    </source>
</reference>
<keyword evidence="2 9" id="KW-0813">Transport</keyword>
<dbReference type="GO" id="GO:0022857">
    <property type="term" value="F:transmembrane transporter activity"/>
    <property type="evidence" value="ECO:0007669"/>
    <property type="project" value="UniProtKB-UniRule"/>
</dbReference>
<evidence type="ECO:0000256" key="2">
    <source>
        <dbReference type="ARBA" id="ARBA00022448"/>
    </source>
</evidence>
<comment type="subunit">
    <text evidence="9">The complex comprises the extracytoplasmic solute receptor protein and the two transmembrane proteins.</text>
</comment>
<gene>
    <name evidence="11" type="primary">dctQ</name>
    <name evidence="11" type="ORF">RRU01S_28_00570</name>
</gene>
<feature type="transmembrane region" description="Helical" evidence="9">
    <location>
        <begin position="21"/>
        <end position="39"/>
    </location>
</feature>
<dbReference type="OrthoDB" id="9791324at2"/>
<evidence type="ECO:0000313" key="12">
    <source>
        <dbReference type="Proteomes" id="UP000028701"/>
    </source>
</evidence>